<comment type="catalytic activity">
    <reaction evidence="9">
        <text>orotidine 5'-phosphate + diphosphate = orotate + 5-phospho-alpha-D-ribose 1-diphosphate</text>
        <dbReference type="Rhea" id="RHEA:10380"/>
        <dbReference type="ChEBI" id="CHEBI:30839"/>
        <dbReference type="ChEBI" id="CHEBI:33019"/>
        <dbReference type="ChEBI" id="CHEBI:57538"/>
        <dbReference type="ChEBI" id="CHEBI:58017"/>
        <dbReference type="EC" id="2.4.2.10"/>
    </reaction>
</comment>
<dbReference type="PATRIC" id="fig|1298593.3.peg.201"/>
<comment type="similarity">
    <text evidence="3 9">Belongs to the purine/pyrimidine phosphoribosyltransferase family. PyrE subfamily.</text>
</comment>
<comment type="pathway">
    <text evidence="2 9">Pyrimidine metabolism; UMP biosynthesis via de novo pathway; UMP from orotate: step 1/2.</text>
</comment>
<dbReference type="GO" id="GO:0046132">
    <property type="term" value="P:pyrimidine ribonucleoside biosynthetic process"/>
    <property type="evidence" value="ECO:0007669"/>
    <property type="project" value="TreeGrafter"/>
</dbReference>
<gene>
    <name evidence="9" type="primary">pyrE</name>
    <name evidence="11" type="ORF">TOL_0204</name>
</gene>
<feature type="domain" description="Phosphoribosyltransferase" evidence="10">
    <location>
        <begin position="83"/>
        <end position="182"/>
    </location>
</feature>
<proteinExistence type="inferred from homology"/>
<accession>M5DNE5</accession>
<dbReference type="FunFam" id="3.40.50.2020:FF:000008">
    <property type="entry name" value="Orotate phosphoribosyltransferase"/>
    <property type="match status" value="1"/>
</dbReference>
<dbReference type="eggNOG" id="COG0461">
    <property type="taxonomic scope" value="Bacteria"/>
</dbReference>
<dbReference type="CDD" id="cd06223">
    <property type="entry name" value="PRTases_typeI"/>
    <property type="match status" value="1"/>
</dbReference>
<dbReference type="InterPro" id="IPR004467">
    <property type="entry name" value="Or_phspho_trans_dom"/>
</dbReference>
<evidence type="ECO:0000256" key="7">
    <source>
        <dbReference type="ARBA" id="ARBA00022679"/>
    </source>
</evidence>
<dbReference type="PANTHER" id="PTHR46683">
    <property type="entry name" value="OROTATE PHOSPHORIBOSYLTRANSFERASE 1-RELATED"/>
    <property type="match status" value="1"/>
</dbReference>
<feature type="binding site" description="in other chain" evidence="9">
    <location>
        <position position="136"/>
    </location>
    <ligand>
        <name>5-phospho-alpha-D-ribose 1-diphosphate</name>
        <dbReference type="ChEBI" id="CHEBI:58017"/>
        <note>ligand shared between dimeric partners</note>
    </ligand>
</feature>
<feature type="binding site" description="in other chain" evidence="9">
    <location>
        <begin position="160"/>
        <end position="168"/>
    </location>
    <ligand>
        <name>5-phospho-alpha-D-ribose 1-diphosphate</name>
        <dbReference type="ChEBI" id="CHEBI:58017"/>
        <note>ligand shared between dimeric partners</note>
    </ligand>
</feature>
<dbReference type="GO" id="GO:0044205">
    <property type="term" value="P:'de novo' UMP biosynthetic process"/>
    <property type="evidence" value="ECO:0007669"/>
    <property type="project" value="UniProtKB-UniRule"/>
</dbReference>
<dbReference type="HAMAP" id="MF_01208">
    <property type="entry name" value="PyrE"/>
    <property type="match status" value="1"/>
</dbReference>
<evidence type="ECO:0000256" key="3">
    <source>
        <dbReference type="ARBA" id="ARBA00006340"/>
    </source>
</evidence>
<dbReference type="Gene3D" id="3.40.50.2020">
    <property type="match status" value="1"/>
</dbReference>
<dbReference type="UniPathway" id="UPA00070">
    <property type="reaction ID" value="UER00119"/>
</dbReference>
<evidence type="ECO:0000256" key="9">
    <source>
        <dbReference type="HAMAP-Rule" id="MF_01208"/>
    </source>
</evidence>
<evidence type="ECO:0000256" key="2">
    <source>
        <dbReference type="ARBA" id="ARBA00004889"/>
    </source>
</evidence>
<name>M5DNE5_9GAMM</name>
<dbReference type="GO" id="GO:0004588">
    <property type="term" value="F:orotate phosphoribosyltransferase activity"/>
    <property type="evidence" value="ECO:0007669"/>
    <property type="project" value="UniProtKB-UniRule"/>
</dbReference>
<keyword evidence="7 9" id="KW-0808">Transferase</keyword>
<feature type="binding site" description="in other chain" evidence="9">
    <location>
        <position position="62"/>
    </location>
    <ligand>
        <name>5-phospho-alpha-D-ribose 1-diphosphate</name>
        <dbReference type="ChEBI" id="CHEBI:58017"/>
        <note>ligand shared between dimeric partners</note>
    </ligand>
</feature>
<comment type="subunit">
    <text evidence="4 9">Homodimer.</text>
</comment>
<keyword evidence="6 9" id="KW-0328">Glycosyltransferase</keyword>
<organism evidence="11 12">
    <name type="scientific">Thalassolituus oleivorans MIL-1</name>
    <dbReference type="NCBI Taxonomy" id="1298593"/>
    <lineage>
        <taxon>Bacteria</taxon>
        <taxon>Pseudomonadati</taxon>
        <taxon>Pseudomonadota</taxon>
        <taxon>Gammaproteobacteria</taxon>
        <taxon>Oceanospirillales</taxon>
        <taxon>Oceanospirillaceae</taxon>
        <taxon>Thalassolituus</taxon>
    </lineage>
</organism>
<feature type="binding site" description="in other chain" evidence="9">
    <location>
        <begin position="108"/>
        <end position="109"/>
    </location>
    <ligand>
        <name>5-phospho-alpha-D-ribose 1-diphosphate</name>
        <dbReference type="ChEBI" id="CHEBI:58017"/>
        <note>ligand shared between dimeric partners</note>
    </ligand>
</feature>
<comment type="cofactor">
    <cofactor evidence="9">
        <name>Mg(2+)</name>
        <dbReference type="ChEBI" id="CHEBI:18420"/>
    </cofactor>
</comment>
<dbReference type="EC" id="2.4.2.10" evidence="5 9"/>
<protein>
    <recommendedName>
        <fullName evidence="5 9">Orotate phosphoribosyltransferase</fullName>
        <shortName evidence="9">OPRT</shortName>
        <shortName evidence="9">OPRTase</shortName>
        <ecNumber evidence="5 9">2.4.2.10</ecNumber>
    </recommendedName>
</protein>
<dbReference type="HOGENOM" id="CLU_074878_0_1_6"/>
<evidence type="ECO:0000256" key="5">
    <source>
        <dbReference type="ARBA" id="ARBA00011971"/>
    </source>
</evidence>
<keyword evidence="12" id="KW-1185">Reference proteome</keyword>
<keyword evidence="9" id="KW-0460">Magnesium</keyword>
<comment type="function">
    <text evidence="1 9">Catalyzes the transfer of a ribosyl phosphate group from 5-phosphoribose 1-diphosphate to orotate, leading to the formation of orotidine monophosphate (OMP).</text>
</comment>
<evidence type="ECO:0000256" key="8">
    <source>
        <dbReference type="ARBA" id="ARBA00022975"/>
    </source>
</evidence>
<dbReference type="Pfam" id="PF00156">
    <property type="entry name" value="Pribosyltran"/>
    <property type="match status" value="1"/>
</dbReference>
<dbReference type="GO" id="GO:0000287">
    <property type="term" value="F:magnesium ion binding"/>
    <property type="evidence" value="ECO:0007669"/>
    <property type="project" value="UniProtKB-UniRule"/>
</dbReference>
<reference evidence="11 12" key="1">
    <citation type="journal article" date="2013" name="Genome Announc.">
        <title>Genome Sequence of Thalassolituus oleivorans MIL-1 (DSM 14913T).</title>
        <authorList>
            <person name="Golyshin P.N."/>
            <person name="Werner J."/>
            <person name="Chernikova T.N."/>
            <person name="Tran H."/>
            <person name="Ferrer M."/>
            <person name="Yakimov M.M."/>
            <person name="Teeling H."/>
            <person name="Golyshina O.V."/>
        </authorList>
    </citation>
    <scope>NUCLEOTIDE SEQUENCE [LARGE SCALE GENOMIC DNA]</scope>
    <source>
        <strain evidence="11 12">MIL-1</strain>
    </source>
</reference>
<dbReference type="STRING" id="187493.CN03_01580"/>
<dbReference type="InterPro" id="IPR023031">
    <property type="entry name" value="OPRT"/>
</dbReference>
<dbReference type="KEGG" id="tol:TOL_0204"/>
<dbReference type="PANTHER" id="PTHR46683:SF1">
    <property type="entry name" value="OROTATE PHOSPHORIBOSYLTRANSFERASE 1-RELATED"/>
    <property type="match status" value="1"/>
</dbReference>
<evidence type="ECO:0000256" key="4">
    <source>
        <dbReference type="ARBA" id="ARBA00011738"/>
    </source>
</evidence>
<evidence type="ECO:0000259" key="10">
    <source>
        <dbReference type="Pfam" id="PF00156"/>
    </source>
</evidence>
<dbReference type="InterPro" id="IPR000836">
    <property type="entry name" value="PRTase_dom"/>
</dbReference>
<feature type="binding site" evidence="9">
    <location>
        <position position="139"/>
    </location>
    <ligand>
        <name>5-phospho-alpha-D-ribose 1-diphosphate</name>
        <dbReference type="ChEBI" id="CHEBI:58017"/>
        <note>ligand shared between dimeric partners</note>
    </ligand>
</feature>
<dbReference type="NCBIfam" id="TIGR00336">
    <property type="entry name" value="pyrE"/>
    <property type="match status" value="1"/>
</dbReference>
<dbReference type="EMBL" id="HF680312">
    <property type="protein sequence ID" value="CCU70652.1"/>
    <property type="molecule type" value="Genomic_DNA"/>
</dbReference>
<dbReference type="Proteomes" id="UP000011866">
    <property type="component" value="Chromosome"/>
</dbReference>
<dbReference type="GO" id="GO:0005737">
    <property type="term" value="C:cytoplasm"/>
    <property type="evidence" value="ECO:0007669"/>
    <property type="project" value="TreeGrafter"/>
</dbReference>
<evidence type="ECO:0000313" key="12">
    <source>
        <dbReference type="Proteomes" id="UP000011866"/>
    </source>
</evidence>
<feature type="binding site" evidence="9">
    <location>
        <position position="141"/>
    </location>
    <ligand>
        <name>5-phospho-alpha-D-ribose 1-diphosphate</name>
        <dbReference type="ChEBI" id="CHEBI:58017"/>
        <note>ligand shared between dimeric partners</note>
    </ligand>
</feature>
<dbReference type="AlphaFoldDB" id="M5DNE5"/>
<feature type="binding site" evidence="9">
    <location>
        <begin position="70"/>
        <end position="71"/>
    </location>
    <ligand>
        <name>orotate</name>
        <dbReference type="ChEBI" id="CHEBI:30839"/>
    </ligand>
</feature>
<feature type="binding site" evidence="9">
    <location>
        <position position="193"/>
    </location>
    <ligand>
        <name>orotate</name>
        <dbReference type="ChEBI" id="CHEBI:30839"/>
    </ligand>
</feature>
<sequence>MKRVSYRILIKAGKSGDICQHFILFHPHDQSLLGLVMQPYQKEFIEFAIQQGVLKFGEFTLKSGRISPYFFNAGLFNSGVALAKLGRFYAAALEDSGVEYDVVFGPAYKGIPLSAALTIALADQYQKDVPYVFNRKEAKTHGEGGNLVGAPLTGRVLIVDDVITAGTAIREVMAMIAAADGATPAATLIALDRQEKGQGELSAIQEVERDFDMKVVSIVGLNQVLDYVAMQPELAQYADAISAYRDQYGVK</sequence>
<evidence type="ECO:0000256" key="6">
    <source>
        <dbReference type="ARBA" id="ARBA00022676"/>
    </source>
</evidence>
<dbReference type="GO" id="GO:0006207">
    <property type="term" value="P:'de novo' pyrimidine nucleobase biosynthetic process"/>
    <property type="evidence" value="ECO:0007669"/>
    <property type="project" value="TreeGrafter"/>
</dbReference>
<evidence type="ECO:0000256" key="1">
    <source>
        <dbReference type="ARBA" id="ARBA00003769"/>
    </source>
</evidence>
<feature type="binding site" evidence="9">
    <location>
        <position position="164"/>
    </location>
    <ligand>
        <name>orotate</name>
        <dbReference type="ChEBI" id="CHEBI:30839"/>
    </ligand>
</feature>
<dbReference type="SUPFAM" id="SSF53271">
    <property type="entry name" value="PRTase-like"/>
    <property type="match status" value="1"/>
</dbReference>
<feature type="binding site" evidence="9">
    <location>
        <position position="135"/>
    </location>
    <ligand>
        <name>5-phospho-alpha-D-ribose 1-diphosphate</name>
        <dbReference type="ChEBI" id="CHEBI:58017"/>
        <note>ligand shared between dimeric partners</note>
    </ligand>
</feature>
<dbReference type="InterPro" id="IPR029057">
    <property type="entry name" value="PRTase-like"/>
</dbReference>
<keyword evidence="8 9" id="KW-0665">Pyrimidine biosynthesis</keyword>
<evidence type="ECO:0000313" key="11">
    <source>
        <dbReference type="EMBL" id="CCU70652.1"/>
    </source>
</evidence>